<evidence type="ECO:0000256" key="2">
    <source>
        <dbReference type="ARBA" id="ARBA00004685"/>
    </source>
</evidence>
<evidence type="ECO:0000256" key="10">
    <source>
        <dbReference type="SAM" id="Phobius"/>
    </source>
</evidence>
<name>A0A7C8M4J5_9PLEO</name>
<keyword evidence="10" id="KW-0472">Membrane</keyword>
<comment type="caution">
    <text evidence="11">The sequence shown here is derived from an EMBL/GenBank/DDBJ whole genome shotgun (WGS) entry which is preliminary data.</text>
</comment>
<sequence length="518" mass="57941">MSWLNGLIATFLMSFLSASLYLNRIRRNKSPQKFWTTLPSVGVDEGAWFAWSRAVLLSITKSGCNALQGYQDFSHHGIPFVITSTGSGAIVVLPPSQLHILNKSESQVLALQTQMESHQPRYTMGDLPVYEDMIHFDLVRNQLTKNVGFFVSMTQEELNAAFDDYLGTNSREWNTVNLWELCTKAIARAGNRAYVGLPLCRDEMLLEQTRLYATAVYGSATIINALPPFLRPILGPLVALPAKRYLAGCKKILVPFVEERLQNLKHSGEKGPDDVLQWLIFRCAKAGPGQLDASKITERLLILNLVSIYTTTYAFAYCILDLYGSPSRDDFISGLRSECQHISSRHDGLKTKEAIDKLFRIDSTVRESMRISAFGTISLPRIVAPGTELDLGKGIKVPSGVRMGIPCQAIHLDASRHENPLEFDAFRFSRSFEGPQKKHQQATEQKLSVTIDESFLTYGYGKHGCPGRWFASQMMKQALAHVVLNYDIECVGEPPNKTVLLNMVLPPTGAKVRIRRRP</sequence>
<reference evidence="11 12" key="1">
    <citation type="submission" date="2020-01" db="EMBL/GenBank/DDBJ databases">
        <authorList>
            <consortium name="DOE Joint Genome Institute"/>
            <person name="Haridas S."/>
            <person name="Albert R."/>
            <person name="Binder M."/>
            <person name="Bloem J."/>
            <person name="Labutti K."/>
            <person name="Salamov A."/>
            <person name="Andreopoulos B."/>
            <person name="Baker S.E."/>
            <person name="Barry K."/>
            <person name="Bills G."/>
            <person name="Bluhm B.H."/>
            <person name="Cannon C."/>
            <person name="Castanera R."/>
            <person name="Culley D.E."/>
            <person name="Daum C."/>
            <person name="Ezra D."/>
            <person name="Gonzalez J.B."/>
            <person name="Henrissat B."/>
            <person name="Kuo A."/>
            <person name="Liang C."/>
            <person name="Lipzen A."/>
            <person name="Lutzoni F."/>
            <person name="Magnuson J."/>
            <person name="Mondo S."/>
            <person name="Nolan M."/>
            <person name="Ohm R."/>
            <person name="Pangilinan J."/>
            <person name="Park H.-J.H."/>
            <person name="Ramirez L."/>
            <person name="Alfaro M."/>
            <person name="Sun H."/>
            <person name="Tritt A."/>
            <person name="Yoshinaga Y."/>
            <person name="Zwiers L.-H.L."/>
            <person name="Turgeon B.G."/>
            <person name="Goodwin S.B."/>
            <person name="Spatafora J.W."/>
            <person name="Crous P.W."/>
            <person name="Grigoriev I.V."/>
        </authorList>
    </citation>
    <scope>NUCLEOTIDE SEQUENCE [LARGE SCALE GENOMIC DNA]</scope>
    <source>
        <strain evidence="11 12">CBS 611.86</strain>
    </source>
</reference>
<dbReference type="InterPro" id="IPR036396">
    <property type="entry name" value="Cyt_P450_sf"/>
</dbReference>
<proteinExistence type="inferred from homology"/>
<dbReference type="GO" id="GO:0005506">
    <property type="term" value="F:iron ion binding"/>
    <property type="evidence" value="ECO:0007669"/>
    <property type="project" value="InterPro"/>
</dbReference>
<keyword evidence="7 9" id="KW-0408">Iron</keyword>
<evidence type="ECO:0000313" key="12">
    <source>
        <dbReference type="Proteomes" id="UP000481861"/>
    </source>
</evidence>
<protein>
    <submittedName>
        <fullName evidence="11">Cytochrome P450</fullName>
    </submittedName>
</protein>
<evidence type="ECO:0000256" key="3">
    <source>
        <dbReference type="ARBA" id="ARBA00010617"/>
    </source>
</evidence>
<dbReference type="CDD" id="cd11041">
    <property type="entry name" value="CYP503A1-like"/>
    <property type="match status" value="1"/>
</dbReference>
<dbReference type="PANTHER" id="PTHR46206:SF1">
    <property type="entry name" value="P450, PUTATIVE (EUROFUNG)-RELATED"/>
    <property type="match status" value="1"/>
</dbReference>
<keyword evidence="5 9" id="KW-0479">Metal-binding</keyword>
<keyword evidence="8" id="KW-0503">Monooxygenase</keyword>
<dbReference type="Proteomes" id="UP000481861">
    <property type="component" value="Unassembled WGS sequence"/>
</dbReference>
<keyword evidence="10" id="KW-0812">Transmembrane</keyword>
<dbReference type="GO" id="GO:0004497">
    <property type="term" value="F:monooxygenase activity"/>
    <property type="evidence" value="ECO:0007669"/>
    <property type="project" value="UniProtKB-KW"/>
</dbReference>
<keyword evidence="12" id="KW-1185">Reference proteome</keyword>
<dbReference type="Pfam" id="PF00067">
    <property type="entry name" value="p450"/>
    <property type="match status" value="1"/>
</dbReference>
<feature type="transmembrane region" description="Helical" evidence="10">
    <location>
        <begin position="300"/>
        <end position="323"/>
    </location>
</feature>
<evidence type="ECO:0000313" key="11">
    <source>
        <dbReference type="EMBL" id="KAF2868516.1"/>
    </source>
</evidence>
<comment type="pathway">
    <text evidence="2">Mycotoxin biosynthesis.</text>
</comment>
<evidence type="ECO:0000256" key="1">
    <source>
        <dbReference type="ARBA" id="ARBA00001971"/>
    </source>
</evidence>
<dbReference type="EMBL" id="JAADJZ010000019">
    <property type="protein sequence ID" value="KAF2868516.1"/>
    <property type="molecule type" value="Genomic_DNA"/>
</dbReference>
<dbReference type="GO" id="GO:0020037">
    <property type="term" value="F:heme binding"/>
    <property type="evidence" value="ECO:0007669"/>
    <property type="project" value="InterPro"/>
</dbReference>
<dbReference type="InterPro" id="IPR001128">
    <property type="entry name" value="Cyt_P450"/>
</dbReference>
<dbReference type="PRINTS" id="PR00465">
    <property type="entry name" value="EP450IV"/>
</dbReference>
<dbReference type="SUPFAM" id="SSF48264">
    <property type="entry name" value="Cytochrome P450"/>
    <property type="match status" value="1"/>
</dbReference>
<dbReference type="OrthoDB" id="1844152at2759"/>
<comment type="similarity">
    <text evidence="3">Belongs to the cytochrome P450 family.</text>
</comment>
<organism evidence="11 12">
    <name type="scientific">Massariosphaeria phaeospora</name>
    <dbReference type="NCBI Taxonomy" id="100035"/>
    <lineage>
        <taxon>Eukaryota</taxon>
        <taxon>Fungi</taxon>
        <taxon>Dikarya</taxon>
        <taxon>Ascomycota</taxon>
        <taxon>Pezizomycotina</taxon>
        <taxon>Dothideomycetes</taxon>
        <taxon>Pleosporomycetidae</taxon>
        <taxon>Pleosporales</taxon>
        <taxon>Pleosporales incertae sedis</taxon>
        <taxon>Massariosphaeria</taxon>
    </lineage>
</organism>
<dbReference type="GO" id="GO:0016705">
    <property type="term" value="F:oxidoreductase activity, acting on paired donors, with incorporation or reduction of molecular oxygen"/>
    <property type="evidence" value="ECO:0007669"/>
    <property type="project" value="InterPro"/>
</dbReference>
<gene>
    <name evidence="11" type="ORF">BDV95DRAFT_500466</name>
</gene>
<evidence type="ECO:0000256" key="6">
    <source>
        <dbReference type="ARBA" id="ARBA00023002"/>
    </source>
</evidence>
<dbReference type="Gene3D" id="1.10.630.10">
    <property type="entry name" value="Cytochrome P450"/>
    <property type="match status" value="1"/>
</dbReference>
<dbReference type="AlphaFoldDB" id="A0A7C8M4J5"/>
<dbReference type="PANTHER" id="PTHR46206">
    <property type="entry name" value="CYTOCHROME P450"/>
    <property type="match status" value="1"/>
</dbReference>
<dbReference type="InterPro" id="IPR002403">
    <property type="entry name" value="Cyt_P450_E_grp-IV"/>
</dbReference>
<evidence type="ECO:0000256" key="7">
    <source>
        <dbReference type="ARBA" id="ARBA00023004"/>
    </source>
</evidence>
<feature type="transmembrane region" description="Helical" evidence="10">
    <location>
        <begin position="6"/>
        <end position="23"/>
    </location>
</feature>
<accession>A0A7C8M4J5</accession>
<evidence type="ECO:0000256" key="4">
    <source>
        <dbReference type="ARBA" id="ARBA00022617"/>
    </source>
</evidence>
<keyword evidence="10" id="KW-1133">Transmembrane helix</keyword>
<keyword evidence="6" id="KW-0560">Oxidoreductase</keyword>
<evidence type="ECO:0000256" key="8">
    <source>
        <dbReference type="ARBA" id="ARBA00023033"/>
    </source>
</evidence>
<comment type="cofactor">
    <cofactor evidence="1 9">
        <name>heme</name>
        <dbReference type="ChEBI" id="CHEBI:30413"/>
    </cofactor>
</comment>
<keyword evidence="4 9" id="KW-0349">Heme</keyword>
<evidence type="ECO:0000256" key="5">
    <source>
        <dbReference type="ARBA" id="ARBA00022723"/>
    </source>
</evidence>
<evidence type="ECO:0000256" key="9">
    <source>
        <dbReference type="PIRSR" id="PIRSR602403-1"/>
    </source>
</evidence>
<feature type="binding site" description="axial binding residue" evidence="9">
    <location>
        <position position="465"/>
    </location>
    <ligand>
        <name>heme</name>
        <dbReference type="ChEBI" id="CHEBI:30413"/>
    </ligand>
    <ligandPart>
        <name>Fe</name>
        <dbReference type="ChEBI" id="CHEBI:18248"/>
    </ligandPart>
</feature>